<dbReference type="GO" id="GO:0004029">
    <property type="term" value="F:aldehyde dehydrogenase (NAD+) activity"/>
    <property type="evidence" value="ECO:0007669"/>
    <property type="project" value="TreeGrafter"/>
</dbReference>
<reference evidence="2 3" key="1">
    <citation type="submission" date="2018-05" db="EMBL/GenBank/DDBJ databases">
        <title>Genetic diversity of glacier-inhabiting Cryobacterium bacteria in China and description of Cryobacterium mengkeensis sp. nov. and Arthrobacter glacialis sp. nov.</title>
        <authorList>
            <person name="Liu Q."/>
            <person name="Xin Y.-H."/>
        </authorList>
    </citation>
    <scope>NUCLEOTIDE SEQUENCE [LARGE SCALE GENOMIC DNA]</scope>
    <source>
        <strain evidence="2 3">GP3</strain>
    </source>
</reference>
<dbReference type="InterPro" id="IPR036291">
    <property type="entry name" value="NAD(P)-bd_dom_sf"/>
</dbReference>
<comment type="caution">
    <text evidence="2">The sequence shown here is derived from an EMBL/GenBank/DDBJ whole genome shotgun (WGS) entry which is preliminary data.</text>
</comment>
<sequence>MSAPSDGPHRKLPRWIVLGASGFVGSAIVAELLRRGEHVMAMAAPRLSSDASNAAALVAEAAHSPAVDSLAEAFSGAEFVINAAGLATPAEGSSPAMMGANGLLPAVITLAARQAGVRRFVHLSSASVQGHRRMIDESGQRAPFSAYSRTKALGEEVLELLATAEVGSTGGLAPGNVVSIRATSVQGPCRPTTRSLVKVASSALASVAAPGTAPTPVSSIDALAWFVVQSALFTGPVPPLVLQPWEGLSVSEVLRAAGGRAPVRLPKWFCHGVLSAGYFISRMLGERLHGPIRRVELMWFGQGQEPGWAESAGLIPTPAIAHVLEQARLSLR</sequence>
<dbReference type="SUPFAM" id="SSF51735">
    <property type="entry name" value="NAD(P)-binding Rossmann-fold domains"/>
    <property type="match status" value="1"/>
</dbReference>
<accession>A0A2V3DS44</accession>
<name>A0A2V3DS44_9MICC</name>
<dbReference type="AlphaFoldDB" id="A0A2V3DS44"/>
<dbReference type="Proteomes" id="UP000246303">
    <property type="component" value="Unassembled WGS sequence"/>
</dbReference>
<dbReference type="PANTHER" id="PTHR48079:SF6">
    <property type="entry name" value="NAD(P)-BINDING DOMAIN-CONTAINING PROTEIN-RELATED"/>
    <property type="match status" value="1"/>
</dbReference>
<dbReference type="Gene3D" id="3.40.50.720">
    <property type="entry name" value="NAD(P)-binding Rossmann-like Domain"/>
    <property type="match status" value="1"/>
</dbReference>
<evidence type="ECO:0000313" key="3">
    <source>
        <dbReference type="Proteomes" id="UP000246303"/>
    </source>
</evidence>
<dbReference type="RefSeq" id="WP_110106628.1">
    <property type="nucleotide sequence ID" value="NZ_JACBZZ010000001.1"/>
</dbReference>
<feature type="domain" description="NAD-dependent epimerase/dehydratase" evidence="1">
    <location>
        <begin position="16"/>
        <end position="206"/>
    </location>
</feature>
<dbReference type="EMBL" id="QHLZ01000007">
    <property type="protein sequence ID" value="PXA64964.1"/>
    <property type="molecule type" value="Genomic_DNA"/>
</dbReference>
<keyword evidence="3" id="KW-1185">Reference proteome</keyword>
<dbReference type="InterPro" id="IPR051783">
    <property type="entry name" value="NAD(P)-dependent_oxidoreduct"/>
</dbReference>
<dbReference type="GO" id="GO:0005737">
    <property type="term" value="C:cytoplasm"/>
    <property type="evidence" value="ECO:0007669"/>
    <property type="project" value="TreeGrafter"/>
</dbReference>
<gene>
    <name evidence="2" type="ORF">CVS29_12300</name>
</gene>
<dbReference type="InterPro" id="IPR001509">
    <property type="entry name" value="Epimerase_deHydtase"/>
</dbReference>
<protein>
    <submittedName>
        <fullName evidence="2">Epimerase</fullName>
    </submittedName>
</protein>
<dbReference type="Pfam" id="PF01370">
    <property type="entry name" value="Epimerase"/>
    <property type="match status" value="1"/>
</dbReference>
<dbReference type="PANTHER" id="PTHR48079">
    <property type="entry name" value="PROTEIN YEEZ"/>
    <property type="match status" value="1"/>
</dbReference>
<evidence type="ECO:0000313" key="2">
    <source>
        <dbReference type="EMBL" id="PXA64964.1"/>
    </source>
</evidence>
<dbReference type="OrthoDB" id="9772485at2"/>
<proteinExistence type="predicted"/>
<organism evidence="2 3">
    <name type="scientific">Arthrobacter psychrochitiniphilus</name>
    <dbReference type="NCBI Taxonomy" id="291045"/>
    <lineage>
        <taxon>Bacteria</taxon>
        <taxon>Bacillati</taxon>
        <taxon>Actinomycetota</taxon>
        <taxon>Actinomycetes</taxon>
        <taxon>Micrococcales</taxon>
        <taxon>Micrococcaceae</taxon>
        <taxon>Arthrobacter</taxon>
    </lineage>
</organism>
<evidence type="ECO:0000259" key="1">
    <source>
        <dbReference type="Pfam" id="PF01370"/>
    </source>
</evidence>